<dbReference type="PROSITE" id="PS00893">
    <property type="entry name" value="NUDIX_BOX"/>
    <property type="match status" value="1"/>
</dbReference>
<dbReference type="Gene3D" id="3.90.79.10">
    <property type="entry name" value="Nucleoside Triphosphate Pyrophosphohydrolase"/>
    <property type="match status" value="1"/>
</dbReference>
<evidence type="ECO:0000256" key="2">
    <source>
        <dbReference type="ARBA" id="ARBA00005582"/>
    </source>
</evidence>
<evidence type="ECO:0000313" key="9">
    <source>
        <dbReference type="Proteomes" id="UP001595834"/>
    </source>
</evidence>
<gene>
    <name evidence="8" type="ORF">ACFPFX_36880</name>
</gene>
<dbReference type="CDD" id="cd04685">
    <property type="entry name" value="NUDIX_Hydrolase"/>
    <property type="match status" value="1"/>
</dbReference>
<dbReference type="SUPFAM" id="SSF55811">
    <property type="entry name" value="Nudix"/>
    <property type="match status" value="1"/>
</dbReference>
<dbReference type="PANTHER" id="PTHR43046:SF12">
    <property type="entry name" value="GDP-MANNOSE MANNOSYL HYDROLASE"/>
    <property type="match status" value="1"/>
</dbReference>
<reference evidence="9" key="1">
    <citation type="journal article" date="2019" name="Int. J. Syst. Evol. Microbiol.">
        <title>The Global Catalogue of Microorganisms (GCM) 10K type strain sequencing project: providing services to taxonomists for standard genome sequencing and annotation.</title>
        <authorList>
            <consortium name="The Broad Institute Genomics Platform"/>
            <consortium name="The Broad Institute Genome Sequencing Center for Infectious Disease"/>
            <person name="Wu L."/>
            <person name="Ma J."/>
        </authorList>
    </citation>
    <scope>NUCLEOTIDE SEQUENCE [LARGE SCALE GENOMIC DNA]</scope>
    <source>
        <strain evidence="9">CCM 7224</strain>
    </source>
</reference>
<evidence type="ECO:0000259" key="7">
    <source>
        <dbReference type="PROSITE" id="PS51462"/>
    </source>
</evidence>
<dbReference type="RefSeq" id="WP_344374873.1">
    <property type="nucleotide sequence ID" value="NZ_BAAASQ010000009.1"/>
</dbReference>
<evidence type="ECO:0000256" key="1">
    <source>
        <dbReference type="ARBA" id="ARBA00001946"/>
    </source>
</evidence>
<feature type="region of interest" description="Disordered" evidence="6">
    <location>
        <begin position="36"/>
        <end position="58"/>
    </location>
</feature>
<comment type="caution">
    <text evidence="8">The sequence shown here is derived from an EMBL/GenBank/DDBJ whole genome shotgun (WGS) entry which is preliminary data.</text>
</comment>
<accession>A0ABV9UZL6</accession>
<organism evidence="8 9">
    <name type="scientific">Streptomyces mauvecolor</name>
    <dbReference type="NCBI Taxonomy" id="58345"/>
    <lineage>
        <taxon>Bacteria</taxon>
        <taxon>Bacillati</taxon>
        <taxon>Actinomycetota</taxon>
        <taxon>Actinomycetes</taxon>
        <taxon>Kitasatosporales</taxon>
        <taxon>Streptomycetaceae</taxon>
        <taxon>Streptomyces</taxon>
    </lineage>
</organism>
<dbReference type="InterPro" id="IPR020476">
    <property type="entry name" value="Nudix_hydrolase"/>
</dbReference>
<feature type="domain" description="Nudix hydrolase" evidence="7">
    <location>
        <begin position="8"/>
        <end position="150"/>
    </location>
</feature>
<dbReference type="InterPro" id="IPR000086">
    <property type="entry name" value="NUDIX_hydrolase_dom"/>
</dbReference>
<evidence type="ECO:0000256" key="3">
    <source>
        <dbReference type="ARBA" id="ARBA00022801"/>
    </source>
</evidence>
<evidence type="ECO:0000256" key="6">
    <source>
        <dbReference type="SAM" id="MobiDB-lite"/>
    </source>
</evidence>
<dbReference type="Pfam" id="PF00293">
    <property type="entry name" value="NUDIX"/>
    <property type="match status" value="1"/>
</dbReference>
<evidence type="ECO:0000256" key="4">
    <source>
        <dbReference type="ARBA" id="ARBA00022842"/>
    </source>
</evidence>
<dbReference type="GO" id="GO:0016787">
    <property type="term" value="F:hydrolase activity"/>
    <property type="evidence" value="ECO:0007669"/>
    <property type="project" value="UniProtKB-KW"/>
</dbReference>
<feature type="region of interest" description="Disordered" evidence="6">
    <location>
        <begin position="149"/>
        <end position="173"/>
    </location>
</feature>
<comment type="similarity">
    <text evidence="2 5">Belongs to the Nudix hydrolase family.</text>
</comment>
<dbReference type="EMBL" id="JBHSIZ010000054">
    <property type="protein sequence ID" value="MFC4961868.1"/>
    <property type="molecule type" value="Genomic_DNA"/>
</dbReference>
<keyword evidence="3 5" id="KW-0378">Hydrolase</keyword>
<feature type="compositionally biased region" description="Basic and acidic residues" evidence="6">
    <location>
        <begin position="49"/>
        <end position="58"/>
    </location>
</feature>
<proteinExistence type="inferred from homology"/>
<name>A0ABV9UZL6_9ACTN</name>
<protein>
    <submittedName>
        <fullName evidence="8">NUDIX hydrolase</fullName>
    </submittedName>
</protein>
<dbReference type="InterPro" id="IPR020084">
    <property type="entry name" value="NUDIX_hydrolase_CS"/>
</dbReference>
<dbReference type="InterPro" id="IPR015797">
    <property type="entry name" value="NUDIX_hydrolase-like_dom_sf"/>
</dbReference>
<dbReference type="PRINTS" id="PR00502">
    <property type="entry name" value="NUDIXFAMILY"/>
</dbReference>
<keyword evidence="9" id="KW-1185">Reference proteome</keyword>
<dbReference type="PANTHER" id="PTHR43046">
    <property type="entry name" value="GDP-MANNOSE MANNOSYL HYDROLASE"/>
    <property type="match status" value="1"/>
</dbReference>
<keyword evidence="4" id="KW-0460">Magnesium</keyword>
<comment type="cofactor">
    <cofactor evidence="1">
        <name>Mg(2+)</name>
        <dbReference type="ChEBI" id="CHEBI:18420"/>
    </cofactor>
</comment>
<evidence type="ECO:0000256" key="5">
    <source>
        <dbReference type="RuleBase" id="RU003476"/>
    </source>
</evidence>
<dbReference type="PROSITE" id="PS51462">
    <property type="entry name" value="NUDIX"/>
    <property type="match status" value="1"/>
</dbReference>
<dbReference type="Proteomes" id="UP001595834">
    <property type="component" value="Unassembled WGS sequence"/>
</dbReference>
<sequence length="173" mass="19405">MNPPKPRTPRQAARTVVRDPLGAVFLLRYDNEEVGPHWAMPGGGLDPGESPREGARRELREETGWTDLEPGPLLCTWTHDFTRAGIPVRQHEHIYLADAPGPRRELGPDVAADHLADGILDVRWWTPRELRDTDEQIWPPRLHDLLDGWSPGDRPADLGHVPVRGRPDIAGRG</sequence>
<evidence type="ECO:0000313" key="8">
    <source>
        <dbReference type="EMBL" id="MFC4961868.1"/>
    </source>
</evidence>